<comment type="similarity">
    <text evidence="1 5">Belongs to the peptidase S8 family.</text>
</comment>
<keyword evidence="4" id="KW-0720">Serine protease</keyword>
<evidence type="ECO:0000256" key="5">
    <source>
        <dbReference type="PROSITE-ProRule" id="PRU01240"/>
    </source>
</evidence>
<organism evidence="9 10">
    <name type="scientific">Catenuloplanes nepalensis</name>
    <dbReference type="NCBI Taxonomy" id="587533"/>
    <lineage>
        <taxon>Bacteria</taxon>
        <taxon>Bacillati</taxon>
        <taxon>Actinomycetota</taxon>
        <taxon>Actinomycetes</taxon>
        <taxon>Micromonosporales</taxon>
        <taxon>Micromonosporaceae</taxon>
        <taxon>Catenuloplanes</taxon>
    </lineage>
</organism>
<dbReference type="InterPro" id="IPR000209">
    <property type="entry name" value="Peptidase_S8/S53_dom"/>
</dbReference>
<evidence type="ECO:0000259" key="8">
    <source>
        <dbReference type="Pfam" id="PF00082"/>
    </source>
</evidence>
<gene>
    <name evidence="9" type="ORF">J2S43_001193</name>
</gene>
<dbReference type="PANTHER" id="PTHR43806">
    <property type="entry name" value="PEPTIDASE S8"/>
    <property type="match status" value="1"/>
</dbReference>
<dbReference type="PROSITE" id="PS00136">
    <property type="entry name" value="SUBTILASE_ASP"/>
    <property type="match status" value="1"/>
</dbReference>
<dbReference type="InterPro" id="IPR023827">
    <property type="entry name" value="Peptidase_S8_Asp-AS"/>
</dbReference>
<accession>A0ABT9MNN8</accession>
<sequence>MTYLPIMVAVLLAGAPPALPDGGTACAGPSPVTETGTSWAAGTLAAPAVWPLTRGAGVTVAVLDTGVSADAPALAGAVRPGTDVVSGGTADDDCRGRGTALAGIVAARPQRGSGVTGMAPDAAVLPIRIVTPDGTLTPAALASGVRAATAAGAGVILIGTGVTAPEPGLRAAVADAVAHDVLVVAAANAVTATAGPEPPVWYPAAFDGVLAVNAVGTDGVPGAVAETAGTDLAAPGAGAVSIGPHGTGHYTVSGTGVAAAFVAGAAVLVRAYHPGLSEAEVRARLAATARPGTPAMGAGLLDAYAAVAGIAPGEDGRPRTGAAAPIVVPRAPGQDAHTGRALAVAAGALAAAGIAITAELTRRRSRRRPA</sequence>
<dbReference type="PANTHER" id="PTHR43806:SF11">
    <property type="entry name" value="CEREVISIN-RELATED"/>
    <property type="match status" value="1"/>
</dbReference>
<keyword evidence="10" id="KW-1185">Reference proteome</keyword>
<evidence type="ECO:0000256" key="6">
    <source>
        <dbReference type="SAM" id="Phobius"/>
    </source>
</evidence>
<keyword evidence="7" id="KW-0732">Signal</keyword>
<dbReference type="Proteomes" id="UP001240984">
    <property type="component" value="Unassembled WGS sequence"/>
</dbReference>
<feature type="chain" id="PRO_5046982012" description="Peptidase S8/S53 domain-containing protein" evidence="7">
    <location>
        <begin position="21"/>
        <end position="370"/>
    </location>
</feature>
<evidence type="ECO:0000313" key="10">
    <source>
        <dbReference type="Proteomes" id="UP001240984"/>
    </source>
</evidence>
<keyword evidence="6" id="KW-1133">Transmembrane helix</keyword>
<dbReference type="InterPro" id="IPR050131">
    <property type="entry name" value="Peptidase_S8_subtilisin-like"/>
</dbReference>
<dbReference type="EMBL" id="JAUSRA010000001">
    <property type="protein sequence ID" value="MDP9792681.1"/>
    <property type="molecule type" value="Genomic_DNA"/>
</dbReference>
<name>A0ABT9MNN8_9ACTN</name>
<comment type="caution">
    <text evidence="9">The sequence shown here is derived from an EMBL/GenBank/DDBJ whole genome shotgun (WGS) entry which is preliminary data.</text>
</comment>
<dbReference type="PROSITE" id="PS51892">
    <property type="entry name" value="SUBTILASE"/>
    <property type="match status" value="1"/>
</dbReference>
<evidence type="ECO:0000256" key="4">
    <source>
        <dbReference type="ARBA" id="ARBA00022825"/>
    </source>
</evidence>
<proteinExistence type="inferred from homology"/>
<dbReference type="RefSeq" id="WP_306827551.1">
    <property type="nucleotide sequence ID" value="NZ_JAUSRA010000001.1"/>
</dbReference>
<keyword evidence="3" id="KW-0378">Hydrolase</keyword>
<evidence type="ECO:0000256" key="1">
    <source>
        <dbReference type="ARBA" id="ARBA00011073"/>
    </source>
</evidence>
<evidence type="ECO:0000256" key="7">
    <source>
        <dbReference type="SAM" id="SignalP"/>
    </source>
</evidence>
<evidence type="ECO:0000313" key="9">
    <source>
        <dbReference type="EMBL" id="MDP9792681.1"/>
    </source>
</evidence>
<keyword evidence="2" id="KW-0645">Protease</keyword>
<feature type="transmembrane region" description="Helical" evidence="6">
    <location>
        <begin position="341"/>
        <end position="360"/>
    </location>
</feature>
<dbReference type="SUPFAM" id="SSF52743">
    <property type="entry name" value="Subtilisin-like"/>
    <property type="match status" value="1"/>
</dbReference>
<keyword evidence="6" id="KW-0472">Membrane</keyword>
<keyword evidence="6" id="KW-0812">Transmembrane</keyword>
<dbReference type="PRINTS" id="PR00723">
    <property type="entry name" value="SUBTILISIN"/>
</dbReference>
<feature type="signal peptide" evidence="7">
    <location>
        <begin position="1"/>
        <end position="20"/>
    </location>
</feature>
<comment type="caution">
    <text evidence="5">Lacks conserved residue(s) required for the propagation of feature annotation.</text>
</comment>
<feature type="domain" description="Peptidase S8/S53" evidence="8">
    <location>
        <begin position="55"/>
        <end position="292"/>
    </location>
</feature>
<protein>
    <recommendedName>
        <fullName evidence="8">Peptidase S8/S53 domain-containing protein</fullName>
    </recommendedName>
</protein>
<evidence type="ECO:0000256" key="2">
    <source>
        <dbReference type="ARBA" id="ARBA00022670"/>
    </source>
</evidence>
<dbReference type="Gene3D" id="3.40.50.200">
    <property type="entry name" value="Peptidase S8/S53 domain"/>
    <property type="match status" value="1"/>
</dbReference>
<dbReference type="InterPro" id="IPR036852">
    <property type="entry name" value="Peptidase_S8/S53_dom_sf"/>
</dbReference>
<evidence type="ECO:0000256" key="3">
    <source>
        <dbReference type="ARBA" id="ARBA00022801"/>
    </source>
</evidence>
<dbReference type="Pfam" id="PF00082">
    <property type="entry name" value="Peptidase_S8"/>
    <property type="match status" value="1"/>
</dbReference>
<dbReference type="InterPro" id="IPR015500">
    <property type="entry name" value="Peptidase_S8_subtilisin-rel"/>
</dbReference>
<reference evidence="9 10" key="1">
    <citation type="submission" date="2023-07" db="EMBL/GenBank/DDBJ databases">
        <title>Sequencing the genomes of 1000 actinobacteria strains.</title>
        <authorList>
            <person name="Klenk H.-P."/>
        </authorList>
    </citation>
    <scope>NUCLEOTIDE SEQUENCE [LARGE SCALE GENOMIC DNA]</scope>
    <source>
        <strain evidence="9 10">DSM 44710</strain>
    </source>
</reference>